<reference evidence="7" key="3">
    <citation type="submission" date="2025-09" db="UniProtKB">
        <authorList>
            <consortium name="Ensembl"/>
        </authorList>
    </citation>
    <scope>IDENTIFICATION</scope>
</reference>
<dbReference type="SMART" id="SM00326">
    <property type="entry name" value="SH3"/>
    <property type="match status" value="1"/>
</dbReference>
<evidence type="ECO:0000259" key="5">
    <source>
        <dbReference type="PROSITE" id="PS50106"/>
    </source>
</evidence>
<feature type="domain" description="PDZ" evidence="5">
    <location>
        <begin position="119"/>
        <end position="185"/>
    </location>
</feature>
<evidence type="ECO:0000313" key="7">
    <source>
        <dbReference type="Ensembl" id="ENSACAP00000019878.2"/>
    </source>
</evidence>
<dbReference type="SMART" id="SM00569">
    <property type="entry name" value="L27"/>
    <property type="match status" value="1"/>
</dbReference>
<name>H9GT64_ANOCA</name>
<dbReference type="SUPFAM" id="SSF101288">
    <property type="entry name" value="L27 domain"/>
    <property type="match status" value="1"/>
</dbReference>
<accession>H9GT64</accession>
<feature type="domain" description="L27" evidence="6">
    <location>
        <begin position="49"/>
        <end position="102"/>
    </location>
</feature>
<dbReference type="PROSITE" id="PS50106">
    <property type="entry name" value="PDZ"/>
    <property type="match status" value="1"/>
</dbReference>
<dbReference type="InterPro" id="IPR035600">
    <property type="entry name" value="MPP4_SH3"/>
</dbReference>
<dbReference type="SMART" id="SM00228">
    <property type="entry name" value="PDZ"/>
    <property type="match status" value="1"/>
</dbReference>
<proteinExistence type="predicted"/>
<dbReference type="GO" id="GO:0005886">
    <property type="term" value="C:plasma membrane"/>
    <property type="evidence" value="ECO:0000318"/>
    <property type="project" value="GO_Central"/>
</dbReference>
<dbReference type="Gene3D" id="2.30.42.10">
    <property type="match status" value="1"/>
</dbReference>
<dbReference type="CDD" id="cd12034">
    <property type="entry name" value="SH3_MPP4"/>
    <property type="match status" value="1"/>
</dbReference>
<keyword evidence="8" id="KW-1185">Reference proteome</keyword>
<reference evidence="7" key="2">
    <citation type="submission" date="2025-08" db="UniProtKB">
        <authorList>
            <consortium name="Ensembl"/>
        </authorList>
    </citation>
    <scope>IDENTIFICATION</scope>
</reference>
<dbReference type="Gene3D" id="2.30.30.40">
    <property type="entry name" value="SH3 Domains"/>
    <property type="match status" value="1"/>
</dbReference>
<dbReference type="PROSITE" id="PS51022">
    <property type="entry name" value="L27"/>
    <property type="match status" value="1"/>
</dbReference>
<sequence>MVFFWHCMVVILLETALSLSHLLSLVLQELSLFYKRDVNGVGVLYDLLRSPWLQALLKVVELLRGAQQQPEVKELRRILRGPHFKALLSAHDTVAQKDYEPVLPPLPDNIPENEEAMRIVCLVKNKQPLGATIKRHELTGDITVARVIHGGLADRSGLLYAGDKLVEVNGVPVEGLEPEQVIHILLTFLPLYVRAMADYWPLQDPAIPCADAGLAFKRGDILQIVDQNDTFWWQARKVSDLSACAGLIPSNHLLKRKQREFWWSQPFQPHTCLKSTIWLRCESRSPHLLVLCVVYVWRFSQTLSPV</sequence>
<dbReference type="InterPro" id="IPR036028">
    <property type="entry name" value="SH3-like_dom_sf"/>
</dbReference>
<dbReference type="Pfam" id="PF00595">
    <property type="entry name" value="PDZ"/>
    <property type="match status" value="1"/>
</dbReference>
<evidence type="ECO:0000259" key="6">
    <source>
        <dbReference type="PROSITE" id="PS51022"/>
    </source>
</evidence>
<dbReference type="Ensembl" id="ENSACAT00000024271.2">
    <property type="protein sequence ID" value="ENSACAP00000019878.2"/>
    <property type="gene ID" value="ENSACAG00000023422.2"/>
</dbReference>
<dbReference type="SUPFAM" id="SSF50044">
    <property type="entry name" value="SH3-domain"/>
    <property type="match status" value="1"/>
</dbReference>
<dbReference type="Bgee" id="ENSACAG00000023422">
    <property type="expression patterns" value="Expressed in heart and 6 other cell types or tissues"/>
</dbReference>
<dbReference type="Gene3D" id="1.10.287.650">
    <property type="entry name" value="L27 domain"/>
    <property type="match status" value="1"/>
</dbReference>
<evidence type="ECO:0000313" key="8">
    <source>
        <dbReference type="Proteomes" id="UP000001646"/>
    </source>
</evidence>
<reference evidence="7" key="1">
    <citation type="submission" date="2009-12" db="EMBL/GenBank/DDBJ databases">
        <title>The Genome Sequence of Anolis carolinensis (Green Anole Lizard).</title>
        <authorList>
            <consortium name="The Genome Sequencing Platform"/>
            <person name="Di Palma F."/>
            <person name="Alfoldi J."/>
            <person name="Heiman D."/>
            <person name="Young S."/>
            <person name="Grabherr M."/>
            <person name="Johnson J."/>
            <person name="Lander E.S."/>
            <person name="Lindblad-Toh K."/>
        </authorList>
    </citation>
    <scope>NUCLEOTIDE SEQUENCE [LARGE SCALE GENOMIC DNA]</scope>
    <source>
        <strain evidence="7">JBL SC #1</strain>
    </source>
</reference>
<dbReference type="InterPro" id="IPR036892">
    <property type="entry name" value="L27_dom_sf"/>
</dbReference>
<dbReference type="Pfam" id="PF02828">
    <property type="entry name" value="L27"/>
    <property type="match status" value="1"/>
</dbReference>
<evidence type="ECO:0000256" key="1">
    <source>
        <dbReference type="ARBA" id="ARBA00022443"/>
    </source>
</evidence>
<dbReference type="SUPFAM" id="SSF50156">
    <property type="entry name" value="PDZ domain-like"/>
    <property type="match status" value="1"/>
</dbReference>
<protein>
    <recommendedName>
        <fullName evidence="9">Membrane palmitoylated protein 4</fullName>
    </recommendedName>
</protein>
<organism evidence="7 8">
    <name type="scientific">Anolis carolinensis</name>
    <name type="common">Green anole</name>
    <name type="synonym">American chameleon</name>
    <dbReference type="NCBI Taxonomy" id="28377"/>
    <lineage>
        <taxon>Eukaryota</taxon>
        <taxon>Metazoa</taxon>
        <taxon>Chordata</taxon>
        <taxon>Craniata</taxon>
        <taxon>Vertebrata</taxon>
        <taxon>Euteleostomi</taxon>
        <taxon>Lepidosauria</taxon>
        <taxon>Squamata</taxon>
        <taxon>Bifurcata</taxon>
        <taxon>Unidentata</taxon>
        <taxon>Episquamata</taxon>
        <taxon>Toxicofera</taxon>
        <taxon>Iguania</taxon>
        <taxon>Dactyloidae</taxon>
        <taxon>Anolis</taxon>
    </lineage>
</organism>
<dbReference type="HOGENOM" id="CLU_001715_5_2_1"/>
<keyword evidence="1 2" id="KW-0728">SH3 domain</keyword>
<dbReference type="GO" id="GO:0005912">
    <property type="term" value="C:adherens junction"/>
    <property type="evidence" value="ECO:0000318"/>
    <property type="project" value="GO_Central"/>
</dbReference>
<dbReference type="InterPro" id="IPR001478">
    <property type="entry name" value="PDZ"/>
</dbReference>
<dbReference type="InterPro" id="IPR050716">
    <property type="entry name" value="MAGUK"/>
</dbReference>
<feature type="domain" description="SH3" evidence="4">
    <location>
        <begin position="188"/>
        <end position="258"/>
    </location>
</feature>
<dbReference type="STRING" id="28377.ENSACAP00000019878"/>
<evidence type="ECO:0000256" key="3">
    <source>
        <dbReference type="SAM" id="SignalP"/>
    </source>
</evidence>
<feature type="signal peptide" evidence="3">
    <location>
        <begin position="1"/>
        <end position="20"/>
    </location>
</feature>
<dbReference type="Proteomes" id="UP000001646">
    <property type="component" value="Unplaced"/>
</dbReference>
<dbReference type="InterPro" id="IPR004172">
    <property type="entry name" value="L27_dom"/>
</dbReference>
<dbReference type="PANTHER" id="PTHR23122">
    <property type="entry name" value="MEMBRANE-ASSOCIATED GUANYLATE KINASE MAGUK"/>
    <property type="match status" value="1"/>
</dbReference>
<evidence type="ECO:0000256" key="2">
    <source>
        <dbReference type="PROSITE-ProRule" id="PRU00192"/>
    </source>
</evidence>
<dbReference type="InterPro" id="IPR036034">
    <property type="entry name" value="PDZ_sf"/>
</dbReference>
<dbReference type="eggNOG" id="KOG0609">
    <property type="taxonomic scope" value="Eukaryota"/>
</dbReference>
<dbReference type="AlphaFoldDB" id="H9GT64"/>
<evidence type="ECO:0008006" key="9">
    <source>
        <dbReference type="Google" id="ProtNLM"/>
    </source>
</evidence>
<dbReference type="InParanoid" id="H9GT64"/>
<dbReference type="GeneTree" id="ENSGT00940000156444"/>
<evidence type="ECO:0000259" key="4">
    <source>
        <dbReference type="PROSITE" id="PS50002"/>
    </source>
</evidence>
<dbReference type="InterPro" id="IPR001452">
    <property type="entry name" value="SH3_domain"/>
</dbReference>
<feature type="chain" id="PRO_5032767735" description="Membrane palmitoylated protein 4" evidence="3">
    <location>
        <begin position="21"/>
        <end position="306"/>
    </location>
</feature>
<keyword evidence="3" id="KW-0732">Signal</keyword>
<dbReference type="PROSITE" id="PS50002">
    <property type="entry name" value="SH3"/>
    <property type="match status" value="1"/>
</dbReference>
<dbReference type="InterPro" id="IPR014775">
    <property type="entry name" value="L27_C"/>
</dbReference>